<evidence type="ECO:0000313" key="5">
    <source>
        <dbReference type="Proteomes" id="UP000054558"/>
    </source>
</evidence>
<dbReference type="STRING" id="105231.A0A1Y1IRZ5"/>
<dbReference type="NCBIfam" id="NF003767">
    <property type="entry name" value="PRK05363.1"/>
    <property type="match status" value="1"/>
</dbReference>
<dbReference type="PANTHER" id="PTHR43032">
    <property type="entry name" value="PROTEIN-METHIONINE-SULFOXIDE REDUCTASE"/>
    <property type="match status" value="1"/>
</dbReference>
<dbReference type="AlphaFoldDB" id="A0A1Y1IRZ5"/>
<evidence type="ECO:0000256" key="1">
    <source>
        <dbReference type="SAM" id="MobiDB-lite"/>
    </source>
</evidence>
<dbReference type="OMA" id="DWPYVEG"/>
<keyword evidence="5" id="KW-1185">Reference proteome</keyword>
<evidence type="ECO:0000259" key="3">
    <source>
        <dbReference type="Pfam" id="PF00174"/>
    </source>
</evidence>
<dbReference type="Proteomes" id="UP000054558">
    <property type="component" value="Unassembled WGS sequence"/>
</dbReference>
<gene>
    <name evidence="4" type="ORF">KFL_007010030</name>
</gene>
<feature type="domain" description="Oxidoreductase molybdopterin-binding" evidence="3">
    <location>
        <begin position="179"/>
        <end position="333"/>
    </location>
</feature>
<feature type="region of interest" description="Disordered" evidence="1">
    <location>
        <begin position="1"/>
        <end position="48"/>
    </location>
</feature>
<dbReference type="SUPFAM" id="SSF56524">
    <property type="entry name" value="Oxidoreductase molybdopterin-binding domain"/>
    <property type="match status" value="1"/>
</dbReference>
<dbReference type="EMBL" id="DF237650">
    <property type="protein sequence ID" value="GAQ90908.1"/>
    <property type="molecule type" value="Genomic_DNA"/>
</dbReference>
<evidence type="ECO:0000313" key="4">
    <source>
        <dbReference type="EMBL" id="GAQ90908.1"/>
    </source>
</evidence>
<dbReference type="GO" id="GO:0016491">
    <property type="term" value="F:oxidoreductase activity"/>
    <property type="evidence" value="ECO:0000318"/>
    <property type="project" value="GO_Central"/>
</dbReference>
<keyword evidence="2" id="KW-0812">Transmembrane</keyword>
<feature type="transmembrane region" description="Helical" evidence="2">
    <location>
        <begin position="67"/>
        <end position="95"/>
    </location>
</feature>
<dbReference type="InterPro" id="IPR000572">
    <property type="entry name" value="OxRdtase_Mopterin-bd_dom"/>
</dbReference>
<proteinExistence type="predicted"/>
<sequence length="398" mass="44421">MGSYVRTAREESSDVEDGVGTSAPSHRLPLEVDNGPNKAPDASVSEDGDNEALLRGEFHRRSAWRELLYLAGFVVTSVVLLCGVVGGGVFLYLAVSAESGFHDSIPGHLATSRLNLSARLPDSLFQGVPRNLHYTVDDRDITATETVFNYNNFFEFSTDKRVAKFIGPRAAAIGMTPNPAWTVRFDGLTQDGASLDVNLATMLANTGPLEERLYRHRCVEAWSMVVPWIGFPLSRLLDMVPPSADAQYVRFESYAVRATASAFSAYQWPYVEALTLAEARNELAFVAVGIFQQPLPPQNGAPLRLVIPWKYGFKSIKTIVRISYTAERPRTFWEKADGVEYGFWANVNPDVPHPRWSQASEWSIPDGPSLPTKFYNGYAEFVEHLYDKLQDENLFLKR</sequence>
<name>A0A1Y1IRZ5_KLENI</name>
<dbReference type="OrthoDB" id="542885at2759"/>
<protein>
    <submittedName>
        <fullName evidence="4">Oxidoreductase</fullName>
    </submittedName>
</protein>
<dbReference type="InterPro" id="IPR036374">
    <property type="entry name" value="OxRdtase_Mopterin-bd_sf"/>
</dbReference>
<dbReference type="PANTHER" id="PTHR43032:SF3">
    <property type="entry name" value="PROTEIN-METHIONINE-SULFOXIDE REDUCTASE CATALYTIC SUBUNIT MSRP"/>
    <property type="match status" value="1"/>
</dbReference>
<keyword evidence="2" id="KW-0472">Membrane</keyword>
<dbReference type="Pfam" id="PF00174">
    <property type="entry name" value="Oxidored_molyb"/>
    <property type="match status" value="1"/>
</dbReference>
<accession>A0A1Y1IRZ5</accession>
<organism evidence="4 5">
    <name type="scientific">Klebsormidium nitens</name>
    <name type="common">Green alga</name>
    <name type="synonym">Ulothrix nitens</name>
    <dbReference type="NCBI Taxonomy" id="105231"/>
    <lineage>
        <taxon>Eukaryota</taxon>
        <taxon>Viridiplantae</taxon>
        <taxon>Streptophyta</taxon>
        <taxon>Klebsormidiophyceae</taxon>
        <taxon>Klebsormidiales</taxon>
        <taxon>Klebsormidiaceae</taxon>
        <taxon>Klebsormidium</taxon>
    </lineage>
</organism>
<reference evidence="4 5" key="1">
    <citation type="journal article" date="2014" name="Nat. Commun.">
        <title>Klebsormidium flaccidum genome reveals primary factors for plant terrestrial adaptation.</title>
        <authorList>
            <person name="Hori K."/>
            <person name="Maruyama F."/>
            <person name="Fujisawa T."/>
            <person name="Togashi T."/>
            <person name="Yamamoto N."/>
            <person name="Seo M."/>
            <person name="Sato S."/>
            <person name="Yamada T."/>
            <person name="Mori H."/>
            <person name="Tajima N."/>
            <person name="Moriyama T."/>
            <person name="Ikeuchi M."/>
            <person name="Watanabe M."/>
            <person name="Wada H."/>
            <person name="Kobayashi K."/>
            <person name="Saito M."/>
            <person name="Masuda T."/>
            <person name="Sasaki-Sekimoto Y."/>
            <person name="Mashiguchi K."/>
            <person name="Awai K."/>
            <person name="Shimojima M."/>
            <person name="Masuda S."/>
            <person name="Iwai M."/>
            <person name="Nobusawa T."/>
            <person name="Narise T."/>
            <person name="Kondo S."/>
            <person name="Saito H."/>
            <person name="Sato R."/>
            <person name="Murakawa M."/>
            <person name="Ihara Y."/>
            <person name="Oshima-Yamada Y."/>
            <person name="Ohtaka K."/>
            <person name="Satoh M."/>
            <person name="Sonobe K."/>
            <person name="Ishii M."/>
            <person name="Ohtani R."/>
            <person name="Kanamori-Sato M."/>
            <person name="Honoki R."/>
            <person name="Miyazaki D."/>
            <person name="Mochizuki H."/>
            <person name="Umetsu J."/>
            <person name="Higashi K."/>
            <person name="Shibata D."/>
            <person name="Kamiya Y."/>
            <person name="Sato N."/>
            <person name="Nakamura Y."/>
            <person name="Tabata S."/>
            <person name="Ida S."/>
            <person name="Kurokawa K."/>
            <person name="Ohta H."/>
        </authorList>
    </citation>
    <scope>NUCLEOTIDE SEQUENCE [LARGE SCALE GENOMIC DNA]</scope>
    <source>
        <strain evidence="4 5">NIES-2285</strain>
    </source>
</reference>
<dbReference type="Gene3D" id="3.90.420.10">
    <property type="entry name" value="Oxidoreductase, molybdopterin-binding domain"/>
    <property type="match status" value="1"/>
</dbReference>
<evidence type="ECO:0000256" key="2">
    <source>
        <dbReference type="SAM" id="Phobius"/>
    </source>
</evidence>
<keyword evidence="2" id="KW-1133">Transmembrane helix</keyword>